<sequence>MAWGILEHKSGLANVPGTALLEQESGDEAVHLEHLKKTVRGGETIILVPQPSDDPNDPLNWPLWARDMLLLLFSYCCILCIGGIGPILSSLALDLTILFNVSFTDVSLLTGYSLCATAASGLFISAATHKYGKRMTLLFSMVFAFVGTTWGGFSQSYGSLLGARIIQGLSVSWFESVFFAIVGDLYFVHERGVRVAIVTTCIAGISNLPPLLAGKIATALGWRWVFWMLAIFLGVGLVLCIFFGWETAYNRQAFYNTDLASEDNLDSLDAKRAAGAAYHHGEVGDADATALSTAQTTTASVAVPRKSFIARMHPYSATYSDEPLWRLAIEPIIVVYNPAVIWAILLMSFPTLWAVAINLLTAQIFSAPPFLLDTAQLGYLSAGPTVGGFIGSIAAAAISDPFIKFMARRNKGVYEPEYRLVLIIPAFVLSAIGYFLFGALIQAGKSPVAMAALWGITVAALQFMIMAVGTYCVDAYRTISVEIFISTMVIKNFIFYGFSYFLNDWIARWGARRMFYCVAGIQIGLCLTTVPLYVFGKKLRAWWHK</sequence>
<dbReference type="PANTHER" id="PTHR23502:SF29">
    <property type="entry name" value="TRANSPORTER, PUTATIVE (AFU_ORTHOLOGUE AFUA_6G06680)-RELATED"/>
    <property type="match status" value="1"/>
</dbReference>
<evidence type="ECO:0000256" key="2">
    <source>
        <dbReference type="ARBA" id="ARBA00022692"/>
    </source>
</evidence>
<dbReference type="Pfam" id="PF07690">
    <property type="entry name" value="MFS_1"/>
    <property type="match status" value="1"/>
</dbReference>
<evidence type="ECO:0000313" key="7">
    <source>
        <dbReference type="EMBL" id="KAK1765135.1"/>
    </source>
</evidence>
<dbReference type="SUPFAM" id="SSF103473">
    <property type="entry name" value="MFS general substrate transporter"/>
    <property type="match status" value="1"/>
</dbReference>
<organism evidence="7 8">
    <name type="scientific">Phialemonium atrogriseum</name>
    <dbReference type="NCBI Taxonomy" id="1093897"/>
    <lineage>
        <taxon>Eukaryota</taxon>
        <taxon>Fungi</taxon>
        <taxon>Dikarya</taxon>
        <taxon>Ascomycota</taxon>
        <taxon>Pezizomycotina</taxon>
        <taxon>Sordariomycetes</taxon>
        <taxon>Sordariomycetidae</taxon>
        <taxon>Cephalothecales</taxon>
        <taxon>Cephalothecaceae</taxon>
        <taxon>Phialemonium</taxon>
    </lineage>
</organism>
<feature type="transmembrane region" description="Helical" evidence="5">
    <location>
        <begin position="224"/>
        <end position="245"/>
    </location>
</feature>
<keyword evidence="8" id="KW-1185">Reference proteome</keyword>
<gene>
    <name evidence="7" type="ORF">QBC33DRAFT_476127</name>
</gene>
<name>A0AAJ0FLI2_9PEZI</name>
<dbReference type="GO" id="GO:0005886">
    <property type="term" value="C:plasma membrane"/>
    <property type="evidence" value="ECO:0007669"/>
    <property type="project" value="TreeGrafter"/>
</dbReference>
<feature type="non-terminal residue" evidence="7">
    <location>
        <position position="545"/>
    </location>
</feature>
<dbReference type="InterPro" id="IPR036259">
    <property type="entry name" value="MFS_trans_sf"/>
</dbReference>
<feature type="transmembrane region" description="Helical" evidence="5">
    <location>
        <begin position="109"/>
        <end position="128"/>
    </location>
</feature>
<dbReference type="Proteomes" id="UP001244011">
    <property type="component" value="Unassembled WGS sequence"/>
</dbReference>
<reference evidence="7" key="1">
    <citation type="submission" date="2023-06" db="EMBL/GenBank/DDBJ databases">
        <title>Genome-scale phylogeny and comparative genomics of the fungal order Sordariales.</title>
        <authorList>
            <consortium name="Lawrence Berkeley National Laboratory"/>
            <person name="Hensen N."/>
            <person name="Bonometti L."/>
            <person name="Westerberg I."/>
            <person name="Brannstrom I.O."/>
            <person name="Guillou S."/>
            <person name="Cros-Aarteil S."/>
            <person name="Calhoun S."/>
            <person name="Haridas S."/>
            <person name="Kuo A."/>
            <person name="Mondo S."/>
            <person name="Pangilinan J."/>
            <person name="Riley R."/>
            <person name="Labutti K."/>
            <person name="Andreopoulos B."/>
            <person name="Lipzen A."/>
            <person name="Chen C."/>
            <person name="Yanf M."/>
            <person name="Daum C."/>
            <person name="Ng V."/>
            <person name="Clum A."/>
            <person name="Steindorff A."/>
            <person name="Ohm R."/>
            <person name="Martin F."/>
            <person name="Silar P."/>
            <person name="Natvig D."/>
            <person name="Lalanne C."/>
            <person name="Gautier V."/>
            <person name="Ament-Velasquez S.L."/>
            <person name="Kruys A."/>
            <person name="Hutchinson M.I."/>
            <person name="Powell A.J."/>
            <person name="Barry K."/>
            <person name="Miller A.N."/>
            <person name="Grigoriev I.V."/>
            <person name="Debuchy R."/>
            <person name="Gladieux P."/>
            <person name="Thoren M.H."/>
            <person name="Johannesson H."/>
        </authorList>
    </citation>
    <scope>NUCLEOTIDE SEQUENCE</scope>
    <source>
        <strain evidence="7">8032-3</strain>
    </source>
</reference>
<evidence type="ECO:0000256" key="4">
    <source>
        <dbReference type="ARBA" id="ARBA00023136"/>
    </source>
</evidence>
<dbReference type="PANTHER" id="PTHR23502">
    <property type="entry name" value="MAJOR FACILITATOR SUPERFAMILY"/>
    <property type="match status" value="1"/>
</dbReference>
<evidence type="ECO:0000256" key="1">
    <source>
        <dbReference type="ARBA" id="ARBA00004141"/>
    </source>
</evidence>
<dbReference type="InterPro" id="IPR011701">
    <property type="entry name" value="MFS"/>
</dbReference>
<feature type="transmembrane region" description="Helical" evidence="5">
    <location>
        <begin position="420"/>
        <end position="442"/>
    </location>
</feature>
<feature type="transmembrane region" description="Helical" evidence="5">
    <location>
        <begin position="513"/>
        <end position="535"/>
    </location>
</feature>
<evidence type="ECO:0000256" key="5">
    <source>
        <dbReference type="SAM" id="Phobius"/>
    </source>
</evidence>
<feature type="transmembrane region" description="Helical" evidence="5">
    <location>
        <begin position="165"/>
        <end position="188"/>
    </location>
</feature>
<feature type="domain" description="Major facilitator superfamily (MFS) profile" evidence="6">
    <location>
        <begin position="69"/>
        <end position="545"/>
    </location>
</feature>
<comment type="subcellular location">
    <subcellularLocation>
        <location evidence="1">Membrane</location>
        <topology evidence="1">Multi-pass membrane protein</topology>
    </subcellularLocation>
</comment>
<dbReference type="InterPro" id="IPR020846">
    <property type="entry name" value="MFS_dom"/>
</dbReference>
<evidence type="ECO:0000313" key="8">
    <source>
        <dbReference type="Proteomes" id="UP001244011"/>
    </source>
</evidence>
<proteinExistence type="predicted"/>
<keyword evidence="2 5" id="KW-0812">Transmembrane</keyword>
<dbReference type="AlphaFoldDB" id="A0AAJ0FLI2"/>
<comment type="caution">
    <text evidence="7">The sequence shown here is derived from an EMBL/GenBank/DDBJ whole genome shotgun (WGS) entry which is preliminary data.</text>
</comment>
<feature type="transmembrane region" description="Helical" evidence="5">
    <location>
        <begin position="195"/>
        <end position="212"/>
    </location>
</feature>
<dbReference type="GeneID" id="85308438"/>
<protein>
    <submittedName>
        <fullName evidence="7">MFS general substrate transporter</fullName>
    </submittedName>
</protein>
<feature type="transmembrane region" description="Helical" evidence="5">
    <location>
        <begin position="135"/>
        <end position="153"/>
    </location>
</feature>
<feature type="transmembrane region" description="Helical" evidence="5">
    <location>
        <begin position="69"/>
        <end position="89"/>
    </location>
</feature>
<feature type="transmembrane region" description="Helical" evidence="5">
    <location>
        <begin position="448"/>
        <end position="471"/>
    </location>
</feature>
<dbReference type="PROSITE" id="PS50850">
    <property type="entry name" value="MFS"/>
    <property type="match status" value="1"/>
</dbReference>
<keyword evidence="3 5" id="KW-1133">Transmembrane helix</keyword>
<evidence type="ECO:0000256" key="3">
    <source>
        <dbReference type="ARBA" id="ARBA00022989"/>
    </source>
</evidence>
<evidence type="ECO:0000259" key="6">
    <source>
        <dbReference type="PROSITE" id="PS50850"/>
    </source>
</evidence>
<dbReference type="Gene3D" id="1.20.1250.20">
    <property type="entry name" value="MFS general substrate transporter like domains"/>
    <property type="match status" value="1"/>
</dbReference>
<dbReference type="RefSeq" id="XP_060281348.1">
    <property type="nucleotide sequence ID" value="XM_060425251.1"/>
</dbReference>
<feature type="transmembrane region" description="Helical" evidence="5">
    <location>
        <begin position="377"/>
        <end position="399"/>
    </location>
</feature>
<feature type="transmembrane region" description="Helical" evidence="5">
    <location>
        <begin position="339"/>
        <end position="365"/>
    </location>
</feature>
<accession>A0AAJ0FLI2</accession>
<keyword evidence="4 5" id="KW-0472">Membrane</keyword>
<dbReference type="EMBL" id="MU839016">
    <property type="protein sequence ID" value="KAK1765135.1"/>
    <property type="molecule type" value="Genomic_DNA"/>
</dbReference>
<feature type="transmembrane region" description="Helical" evidence="5">
    <location>
        <begin position="483"/>
        <end position="501"/>
    </location>
</feature>
<dbReference type="GO" id="GO:0022857">
    <property type="term" value="F:transmembrane transporter activity"/>
    <property type="evidence" value="ECO:0007669"/>
    <property type="project" value="InterPro"/>
</dbReference>